<dbReference type="PANTHER" id="PTHR36970:SF1">
    <property type="entry name" value="BESTROPHIN HOMOLOG"/>
    <property type="match status" value="1"/>
</dbReference>
<feature type="transmembrane region" description="Helical" evidence="1">
    <location>
        <begin position="376"/>
        <end position="401"/>
    </location>
</feature>
<accession>A0A0D3IFF8</accession>
<keyword evidence="3" id="KW-1185">Reference proteome</keyword>
<keyword evidence="1" id="KW-0812">Transmembrane</keyword>
<dbReference type="eggNOG" id="ENOG502S25I">
    <property type="taxonomic scope" value="Eukaryota"/>
</dbReference>
<dbReference type="HOGENOM" id="CLU_638476_0_0_1"/>
<evidence type="ECO:0000313" key="3">
    <source>
        <dbReference type="Proteomes" id="UP000013827"/>
    </source>
</evidence>
<dbReference type="STRING" id="2903.R1BJH8"/>
<dbReference type="PaxDb" id="2903-EOD09993"/>
<sequence>MPMQTSPPRPSPCRRLINACYSGRQPGPLESPAMASYNRFLSGHAIHLRQSLPVSEVERCEVELSGSMGKRTAAASSLLSLHESFLPEAAPSDDFETLQSRVEAARCKVPGCGTVLNLVAAFNLAFRALLSFDSVLGCVIAVASVILYGRGGASVGLSFGLDWNLVSMAVIFPISQCIGWSFGRREMALSLLSTVMSLVTRLWSAVHTWKVKDGGEWRRMSELLEPPAGREQLHDLFGRLLSTLVAYFAVPRYMRLRHVMRLYGAAEDQARRHALANEFKLLVDGSLSQLQARRGRYAGPPGRARLPGGEAHRLDSYISQIGIAWEQLTAIKESAAPQVFRAFSRVYVLIMPVLYGPYYASIVEEAEQSGDDPDRALLFAILFACAVQLASAGLVNLMIALEDPFAQKTRFAGNFDRIRVSEIAEATRRHLLLVEQQAPDGWVTASRQP</sequence>
<name>A0A0D3IFF8_EMIH1</name>
<proteinExistence type="predicted"/>
<protein>
    <recommendedName>
        <fullName evidence="4">ABC transmembrane type-1 domain-containing protein</fullName>
    </recommendedName>
</protein>
<dbReference type="Proteomes" id="UP000013827">
    <property type="component" value="Unassembled WGS sequence"/>
</dbReference>
<feature type="transmembrane region" description="Helical" evidence="1">
    <location>
        <begin position="128"/>
        <end position="149"/>
    </location>
</feature>
<dbReference type="PANTHER" id="PTHR36970">
    <property type="entry name" value="UNNAMED PRODUCT"/>
    <property type="match status" value="1"/>
</dbReference>
<feature type="transmembrane region" description="Helical" evidence="1">
    <location>
        <begin position="155"/>
        <end position="175"/>
    </location>
</feature>
<keyword evidence="1" id="KW-1133">Transmembrane helix</keyword>
<dbReference type="EnsemblProtists" id="EOD09993">
    <property type="protein sequence ID" value="EOD09993"/>
    <property type="gene ID" value="EMIHUDRAFT_216119"/>
</dbReference>
<evidence type="ECO:0000313" key="2">
    <source>
        <dbReference type="EnsemblProtists" id="EOD09993"/>
    </source>
</evidence>
<keyword evidence="1" id="KW-0472">Membrane</keyword>
<evidence type="ECO:0008006" key="4">
    <source>
        <dbReference type="Google" id="ProtNLM"/>
    </source>
</evidence>
<dbReference type="KEGG" id="ehx:EMIHUDRAFT_216119"/>
<dbReference type="OMA" id="ANISWMI"/>
<feature type="transmembrane region" description="Helical" evidence="1">
    <location>
        <begin position="342"/>
        <end position="360"/>
    </location>
</feature>
<dbReference type="RefSeq" id="XP_005762422.1">
    <property type="nucleotide sequence ID" value="XM_005762365.1"/>
</dbReference>
<dbReference type="GeneID" id="17256163"/>
<organism evidence="2 3">
    <name type="scientific">Emiliania huxleyi (strain CCMP1516)</name>
    <dbReference type="NCBI Taxonomy" id="280463"/>
    <lineage>
        <taxon>Eukaryota</taxon>
        <taxon>Haptista</taxon>
        <taxon>Haptophyta</taxon>
        <taxon>Prymnesiophyceae</taxon>
        <taxon>Isochrysidales</taxon>
        <taxon>Noelaerhabdaceae</taxon>
        <taxon>Emiliania</taxon>
    </lineage>
</organism>
<reference evidence="3" key="1">
    <citation type="journal article" date="2013" name="Nature">
        <title>Pan genome of the phytoplankton Emiliania underpins its global distribution.</title>
        <authorList>
            <person name="Read B.A."/>
            <person name="Kegel J."/>
            <person name="Klute M.J."/>
            <person name="Kuo A."/>
            <person name="Lefebvre S.C."/>
            <person name="Maumus F."/>
            <person name="Mayer C."/>
            <person name="Miller J."/>
            <person name="Monier A."/>
            <person name="Salamov A."/>
            <person name="Young J."/>
            <person name="Aguilar M."/>
            <person name="Claverie J.M."/>
            <person name="Frickenhaus S."/>
            <person name="Gonzalez K."/>
            <person name="Herman E.K."/>
            <person name="Lin Y.C."/>
            <person name="Napier J."/>
            <person name="Ogata H."/>
            <person name="Sarno A.F."/>
            <person name="Shmutz J."/>
            <person name="Schroeder D."/>
            <person name="de Vargas C."/>
            <person name="Verret F."/>
            <person name="von Dassow P."/>
            <person name="Valentin K."/>
            <person name="Van de Peer Y."/>
            <person name="Wheeler G."/>
            <person name="Dacks J.B."/>
            <person name="Delwiche C.F."/>
            <person name="Dyhrman S.T."/>
            <person name="Glockner G."/>
            <person name="John U."/>
            <person name="Richards T."/>
            <person name="Worden A.Z."/>
            <person name="Zhang X."/>
            <person name="Grigoriev I.V."/>
            <person name="Allen A.E."/>
            <person name="Bidle K."/>
            <person name="Borodovsky M."/>
            <person name="Bowler C."/>
            <person name="Brownlee C."/>
            <person name="Cock J.M."/>
            <person name="Elias M."/>
            <person name="Gladyshev V.N."/>
            <person name="Groth M."/>
            <person name="Guda C."/>
            <person name="Hadaegh A."/>
            <person name="Iglesias-Rodriguez M.D."/>
            <person name="Jenkins J."/>
            <person name="Jones B.M."/>
            <person name="Lawson T."/>
            <person name="Leese F."/>
            <person name="Lindquist E."/>
            <person name="Lobanov A."/>
            <person name="Lomsadze A."/>
            <person name="Malik S.B."/>
            <person name="Marsh M.E."/>
            <person name="Mackinder L."/>
            <person name="Mock T."/>
            <person name="Mueller-Roeber B."/>
            <person name="Pagarete A."/>
            <person name="Parker M."/>
            <person name="Probert I."/>
            <person name="Quesneville H."/>
            <person name="Raines C."/>
            <person name="Rensing S.A."/>
            <person name="Riano-Pachon D.M."/>
            <person name="Richier S."/>
            <person name="Rokitta S."/>
            <person name="Shiraiwa Y."/>
            <person name="Soanes D.M."/>
            <person name="van der Giezen M."/>
            <person name="Wahlund T.M."/>
            <person name="Williams B."/>
            <person name="Wilson W."/>
            <person name="Wolfe G."/>
            <person name="Wurch L.L."/>
        </authorList>
    </citation>
    <scope>NUCLEOTIDE SEQUENCE</scope>
</reference>
<reference evidence="2" key="2">
    <citation type="submission" date="2024-10" db="UniProtKB">
        <authorList>
            <consortium name="EnsemblProtists"/>
        </authorList>
    </citation>
    <scope>IDENTIFICATION</scope>
</reference>
<dbReference type="AlphaFoldDB" id="A0A0D3IFF8"/>
<evidence type="ECO:0000256" key="1">
    <source>
        <dbReference type="SAM" id="Phobius"/>
    </source>
</evidence>